<name>A0A7C8ZTF1_OPUST</name>
<feature type="transmembrane region" description="Helical" evidence="7">
    <location>
        <begin position="410"/>
        <end position="429"/>
    </location>
</feature>
<dbReference type="Pfam" id="PF06814">
    <property type="entry name" value="GOST_TM"/>
    <property type="match status" value="1"/>
</dbReference>
<dbReference type="AlphaFoldDB" id="A0A7C8ZTF1"/>
<keyword evidence="3 8" id="KW-0732">Signal</keyword>
<feature type="transmembrane region" description="Helical" evidence="7">
    <location>
        <begin position="449"/>
        <end position="471"/>
    </location>
</feature>
<feature type="transmembrane region" description="Helical" evidence="7">
    <location>
        <begin position="233"/>
        <end position="252"/>
    </location>
</feature>
<protein>
    <recommendedName>
        <fullName evidence="9">GOST seven transmembrane domain-containing protein</fullName>
    </recommendedName>
</protein>
<dbReference type="GO" id="GO:0016020">
    <property type="term" value="C:membrane"/>
    <property type="evidence" value="ECO:0007669"/>
    <property type="project" value="UniProtKB-SubCell"/>
</dbReference>
<reference evidence="10" key="1">
    <citation type="journal article" date="2013" name="J. Plant Res.">
        <title>Effect of fungi and light on seed germination of three Opuntia species from semiarid lands of central Mexico.</title>
        <authorList>
            <person name="Delgado-Sanchez P."/>
            <person name="Jimenez-Bremont J.F."/>
            <person name="Guerrero-Gonzalez Mde L."/>
            <person name="Flores J."/>
        </authorList>
    </citation>
    <scope>NUCLEOTIDE SEQUENCE</scope>
    <source>
        <tissue evidence="10">Cladode</tissue>
    </source>
</reference>
<feature type="transmembrane region" description="Helical" evidence="7">
    <location>
        <begin position="264"/>
        <end position="284"/>
    </location>
</feature>
<dbReference type="InterPro" id="IPR053937">
    <property type="entry name" value="GOST_TM"/>
</dbReference>
<dbReference type="GO" id="GO:0005794">
    <property type="term" value="C:Golgi apparatus"/>
    <property type="evidence" value="ECO:0007669"/>
    <property type="project" value="TreeGrafter"/>
</dbReference>
<dbReference type="PANTHER" id="PTHR21229:SF1">
    <property type="entry name" value="GH17801P"/>
    <property type="match status" value="1"/>
</dbReference>
<feature type="transmembrane region" description="Helical" evidence="7">
    <location>
        <begin position="369"/>
        <end position="389"/>
    </location>
</feature>
<proteinExistence type="predicted"/>
<keyword evidence="4 7" id="KW-1133">Transmembrane helix</keyword>
<evidence type="ECO:0000256" key="4">
    <source>
        <dbReference type="ARBA" id="ARBA00022989"/>
    </source>
</evidence>
<reference evidence="10" key="2">
    <citation type="submission" date="2020-07" db="EMBL/GenBank/DDBJ databases">
        <authorList>
            <person name="Vera ALvarez R."/>
            <person name="Arias-Moreno D.M."/>
            <person name="Jimenez-Jacinto V."/>
            <person name="Jimenez-Bremont J.F."/>
            <person name="Swaminathan K."/>
            <person name="Moose S.P."/>
            <person name="Guerrero-Gonzalez M.L."/>
            <person name="Marino-Ramirez L."/>
            <person name="Landsman D."/>
            <person name="Rodriguez-Kessler M."/>
            <person name="Delgado-Sanchez P."/>
        </authorList>
    </citation>
    <scope>NUCLEOTIDE SEQUENCE</scope>
    <source>
        <tissue evidence="10">Cladode</tissue>
    </source>
</reference>
<comment type="subcellular location">
    <subcellularLocation>
        <location evidence="1">Membrane</location>
        <topology evidence="1">Multi-pass membrane protein</topology>
    </subcellularLocation>
</comment>
<feature type="domain" description="GOST seven transmembrane" evidence="9">
    <location>
        <begin position="231"/>
        <end position="476"/>
    </location>
</feature>
<evidence type="ECO:0000256" key="6">
    <source>
        <dbReference type="SAM" id="MobiDB-lite"/>
    </source>
</evidence>
<sequence length="537" mass="60131">MDFGIHGQIQPKTIPLSLLLLLTLLLACLIRPSNASIHNYNWESFQEVGNAYLLAGGSEGIVASRSRVPSPSSKRLIPHSLHDGLSYIRFENISFWRTKEAAGQYSDEPGSGFVQVVIFEAADRDDIGGSAYGGQRSICCTPDLAKLEGCKQGKVIKIRSSTDSNWPVVLNVKFKGNSLKTRMRSREIYISKTGMYNLFFISCDPKLKGLVMNGRTLWKNPDGYLPGRMAPSMNFYVFMSLAYLLLCFLWFFQYMRHWNEVLQLQHCITVVVTLGLLEMVLWYLEYANFNSTGVRPVILTSWVVTLGAVRRTLSRLLILSISMGYGVVRPTLGGLTSKVLVLGITYFLATELLNITEYVGTINDISGRARLLFVLPDAFLDAFLILWIFTSLSKTLEQLQAKRISVKLDIYRKFSNALAVSVIASVAWIGYEVYFKATDPFNERWQSAWIITAFWDILAFAVLCVICYLWAPSQSAQRYAYSDGTEEDCNDEEAQSLTGGKSTGDISLVKQVKEERNGGNDNAYDSEEDDTPAGKGE</sequence>
<evidence type="ECO:0000256" key="8">
    <source>
        <dbReference type="SAM" id="SignalP"/>
    </source>
</evidence>
<dbReference type="InterPro" id="IPR009637">
    <property type="entry name" value="GPR107/GPR108-like"/>
</dbReference>
<keyword evidence="5 7" id="KW-0472">Membrane</keyword>
<feature type="signal peptide" evidence="8">
    <location>
        <begin position="1"/>
        <end position="35"/>
    </location>
</feature>
<keyword evidence="2 7" id="KW-0812">Transmembrane</keyword>
<dbReference type="PANTHER" id="PTHR21229">
    <property type="entry name" value="LUNG SEVEN TRANSMEMBRANE RECEPTOR"/>
    <property type="match status" value="1"/>
</dbReference>
<organism evidence="10">
    <name type="scientific">Opuntia streptacantha</name>
    <name type="common">Prickly pear cactus</name>
    <name type="synonym">Opuntia cardona</name>
    <dbReference type="NCBI Taxonomy" id="393608"/>
    <lineage>
        <taxon>Eukaryota</taxon>
        <taxon>Viridiplantae</taxon>
        <taxon>Streptophyta</taxon>
        <taxon>Embryophyta</taxon>
        <taxon>Tracheophyta</taxon>
        <taxon>Spermatophyta</taxon>
        <taxon>Magnoliopsida</taxon>
        <taxon>eudicotyledons</taxon>
        <taxon>Gunneridae</taxon>
        <taxon>Pentapetalae</taxon>
        <taxon>Caryophyllales</taxon>
        <taxon>Cactineae</taxon>
        <taxon>Cactaceae</taxon>
        <taxon>Opuntioideae</taxon>
        <taxon>Opuntia</taxon>
    </lineage>
</organism>
<accession>A0A7C8ZTF1</accession>
<evidence type="ECO:0000256" key="1">
    <source>
        <dbReference type="ARBA" id="ARBA00004141"/>
    </source>
</evidence>
<evidence type="ECO:0000256" key="2">
    <source>
        <dbReference type="ARBA" id="ARBA00022692"/>
    </source>
</evidence>
<evidence type="ECO:0000313" key="10">
    <source>
        <dbReference type="EMBL" id="MBA4651014.1"/>
    </source>
</evidence>
<dbReference type="EMBL" id="GISG01167900">
    <property type="protein sequence ID" value="MBA4651014.1"/>
    <property type="molecule type" value="Transcribed_RNA"/>
</dbReference>
<evidence type="ECO:0000256" key="7">
    <source>
        <dbReference type="SAM" id="Phobius"/>
    </source>
</evidence>
<feature type="region of interest" description="Disordered" evidence="6">
    <location>
        <begin position="514"/>
        <end position="537"/>
    </location>
</feature>
<feature type="chain" id="PRO_5028258149" description="GOST seven transmembrane domain-containing protein" evidence="8">
    <location>
        <begin position="36"/>
        <end position="537"/>
    </location>
</feature>
<evidence type="ECO:0000256" key="5">
    <source>
        <dbReference type="ARBA" id="ARBA00023136"/>
    </source>
</evidence>
<evidence type="ECO:0000259" key="9">
    <source>
        <dbReference type="Pfam" id="PF06814"/>
    </source>
</evidence>
<evidence type="ECO:0000256" key="3">
    <source>
        <dbReference type="ARBA" id="ARBA00022729"/>
    </source>
</evidence>